<evidence type="ECO:0000313" key="5">
    <source>
        <dbReference type="EMBL" id="NEC58793.1"/>
    </source>
</evidence>
<dbReference type="Proteomes" id="UP000470404">
    <property type="component" value="Unassembled WGS sequence"/>
</dbReference>
<proteinExistence type="predicted"/>
<dbReference type="SUPFAM" id="SSF55048">
    <property type="entry name" value="Probable ACP-binding domain of malonyl-CoA ACP transacylase"/>
    <property type="match status" value="1"/>
</dbReference>
<dbReference type="SMART" id="SM00827">
    <property type="entry name" value="PKS_AT"/>
    <property type="match status" value="1"/>
</dbReference>
<dbReference type="PANTHER" id="PTHR43775:SF37">
    <property type="entry name" value="SI:DKEY-61P9.11"/>
    <property type="match status" value="1"/>
</dbReference>
<reference evidence="5 6" key="1">
    <citation type="submission" date="2020-01" db="EMBL/GenBank/DDBJ databases">
        <title>Insect and environment-associated Actinomycetes.</title>
        <authorList>
            <person name="Currrie C."/>
            <person name="Chevrette M."/>
            <person name="Carlson C."/>
            <person name="Stubbendieck R."/>
            <person name="Wendt-Pienkowski E."/>
        </authorList>
    </citation>
    <scope>NUCLEOTIDE SEQUENCE [LARGE SCALE GENOMIC DNA]</scope>
    <source>
        <strain evidence="5 6">SID8386</strain>
    </source>
</reference>
<dbReference type="InterPro" id="IPR036736">
    <property type="entry name" value="ACP-like_sf"/>
</dbReference>
<name>A0ABX0BV42_9PSEU</name>
<dbReference type="Gene3D" id="3.40.366.10">
    <property type="entry name" value="Malonyl-Coenzyme A Acyl Carrier Protein, domain 2"/>
    <property type="match status" value="1"/>
</dbReference>
<comment type="caution">
    <text evidence="5">The sequence shown here is derived from an EMBL/GenBank/DDBJ whole genome shotgun (WGS) entry which is preliminary data.</text>
</comment>
<dbReference type="SUPFAM" id="SSF47336">
    <property type="entry name" value="ACP-like"/>
    <property type="match status" value="1"/>
</dbReference>
<dbReference type="InterPro" id="IPR016035">
    <property type="entry name" value="Acyl_Trfase/lysoPLipase"/>
</dbReference>
<dbReference type="Pfam" id="PF00550">
    <property type="entry name" value="PP-binding"/>
    <property type="match status" value="1"/>
</dbReference>
<dbReference type="InterPro" id="IPR014043">
    <property type="entry name" value="Acyl_transferase_dom"/>
</dbReference>
<dbReference type="InterPro" id="IPR009081">
    <property type="entry name" value="PP-bd_ACP"/>
</dbReference>
<dbReference type="InterPro" id="IPR001227">
    <property type="entry name" value="Ac_transferase_dom_sf"/>
</dbReference>
<dbReference type="EMBL" id="JAAGNC010000126">
    <property type="protein sequence ID" value="NEC58793.1"/>
    <property type="molecule type" value="Genomic_DNA"/>
</dbReference>
<protein>
    <submittedName>
        <fullName evidence="5">Acyltransferase domain-containing protein</fullName>
    </submittedName>
</protein>
<keyword evidence="5" id="KW-0012">Acyltransferase</keyword>
<feature type="region of interest" description="Disordered" evidence="3">
    <location>
        <begin position="319"/>
        <end position="360"/>
    </location>
</feature>
<dbReference type="InterPro" id="IPR016036">
    <property type="entry name" value="Malonyl_transacylase_ACP-bd"/>
</dbReference>
<evidence type="ECO:0000313" key="6">
    <source>
        <dbReference type="Proteomes" id="UP000470404"/>
    </source>
</evidence>
<feature type="domain" description="Carrier" evidence="4">
    <location>
        <begin position="359"/>
        <end position="439"/>
    </location>
</feature>
<evidence type="ECO:0000256" key="3">
    <source>
        <dbReference type="SAM" id="MobiDB-lite"/>
    </source>
</evidence>
<dbReference type="Pfam" id="PF00698">
    <property type="entry name" value="Acyl_transf_1"/>
    <property type="match status" value="1"/>
</dbReference>
<accession>A0ABX0BV42</accession>
<gene>
    <name evidence="5" type="ORF">G3I59_25130</name>
</gene>
<organism evidence="5 6">
    <name type="scientific">Amycolatopsis rubida</name>
    <dbReference type="NCBI Taxonomy" id="112413"/>
    <lineage>
        <taxon>Bacteria</taxon>
        <taxon>Bacillati</taxon>
        <taxon>Actinomycetota</taxon>
        <taxon>Actinomycetes</taxon>
        <taxon>Pseudonocardiales</taxon>
        <taxon>Pseudonocardiaceae</taxon>
        <taxon>Amycolatopsis</taxon>
    </lineage>
</organism>
<keyword evidence="1" id="KW-0596">Phosphopantetheine</keyword>
<dbReference type="Gene3D" id="1.10.1200.10">
    <property type="entry name" value="ACP-like"/>
    <property type="match status" value="1"/>
</dbReference>
<dbReference type="GO" id="GO:0016746">
    <property type="term" value="F:acyltransferase activity"/>
    <property type="evidence" value="ECO:0007669"/>
    <property type="project" value="UniProtKB-KW"/>
</dbReference>
<dbReference type="InterPro" id="IPR050091">
    <property type="entry name" value="PKS_NRPS_Biosynth_Enz"/>
</dbReference>
<dbReference type="RefSeq" id="WP_067588581.1">
    <property type="nucleotide sequence ID" value="NZ_JAAGNC010000126.1"/>
</dbReference>
<keyword evidence="6" id="KW-1185">Reference proteome</keyword>
<evidence type="ECO:0000256" key="2">
    <source>
        <dbReference type="ARBA" id="ARBA00022553"/>
    </source>
</evidence>
<keyword evidence="2" id="KW-0597">Phosphoprotein</keyword>
<evidence type="ECO:0000256" key="1">
    <source>
        <dbReference type="ARBA" id="ARBA00022450"/>
    </source>
</evidence>
<dbReference type="SUPFAM" id="SSF52151">
    <property type="entry name" value="FabD/lysophospholipase-like"/>
    <property type="match status" value="1"/>
</dbReference>
<keyword evidence="5" id="KW-0808">Transferase</keyword>
<sequence>MRPDTVLLFPGQGGYVPGALHTLIDGVPSAGAQLALIDSVSRGSGLPPVSSLLTDPASPSLGELVRERTERLDLVLFASAIANDRVLHEIGLRADILLGHSFGELAALTVSGALSVADAARLAGARARALRETRPAGGMAALAIDARRAEHLAGYVDRRGLTVAVDNGPEQCVISGGERSLAELERVARAIDVSFARLPAAYPFHSRLMRGHAAAIEDLMDHIDLSLPQIPVYSCILGHYIDSIEDIRSLLTSHLARPVRFYDGLLRVHRDGGRAFVEVGNASVLTPVARRCLPPGTIILTAPADRDDAVSALREGGVPLAAAGPAQPPPNEDDRAATAPPPADVSFPDQDREEPGWPGSRAELLGELRAIYARLLDVPEDLLSDDVDLEADLGVDSIKQAESFAHLQRRYRLDDLPGGARVTSYTTLPQIAGLVEDLGKPFRARS</sequence>
<evidence type="ECO:0000259" key="4">
    <source>
        <dbReference type="PROSITE" id="PS50075"/>
    </source>
</evidence>
<dbReference type="PANTHER" id="PTHR43775">
    <property type="entry name" value="FATTY ACID SYNTHASE"/>
    <property type="match status" value="1"/>
</dbReference>
<dbReference type="PROSITE" id="PS50075">
    <property type="entry name" value="CARRIER"/>
    <property type="match status" value="1"/>
</dbReference>